<dbReference type="InterPro" id="IPR000741">
    <property type="entry name" value="FBA_I"/>
</dbReference>
<dbReference type="GO" id="GO:0004332">
    <property type="term" value="F:fructose-bisphosphate aldolase activity"/>
    <property type="evidence" value="ECO:0007669"/>
    <property type="project" value="UniProtKB-EC"/>
</dbReference>
<dbReference type="OrthoDB" id="36455at2759"/>
<keyword evidence="5" id="KW-0456">Lyase</keyword>
<dbReference type="InterPro" id="IPR013785">
    <property type="entry name" value="Aldolase_TIM"/>
</dbReference>
<protein>
    <recommendedName>
        <fullName evidence="3">fructose-bisphosphate aldolase</fullName>
        <ecNumber evidence="3">4.1.2.13</ecNumber>
    </recommendedName>
</protein>
<comment type="similarity">
    <text evidence="2">Belongs to the class I fructose-bisphosphate aldolase family.</text>
</comment>
<dbReference type="EMBL" id="KZ395311">
    <property type="protein sequence ID" value="PIO54551.1"/>
    <property type="molecule type" value="Genomic_DNA"/>
</dbReference>
<name>A0A2G9T9A0_TELCI</name>
<keyword evidence="7" id="KW-1185">Reference proteome</keyword>
<keyword evidence="4" id="KW-0324">Glycolysis</keyword>
<evidence type="ECO:0000313" key="6">
    <source>
        <dbReference type="EMBL" id="PIO54551.1"/>
    </source>
</evidence>
<dbReference type="EC" id="4.1.2.13" evidence="3"/>
<dbReference type="Gene3D" id="3.20.20.70">
    <property type="entry name" value="Aldolase class I"/>
    <property type="match status" value="1"/>
</dbReference>
<evidence type="ECO:0000256" key="5">
    <source>
        <dbReference type="ARBA" id="ARBA00023239"/>
    </source>
</evidence>
<evidence type="ECO:0000256" key="2">
    <source>
        <dbReference type="ARBA" id="ARBA00010387"/>
    </source>
</evidence>
<dbReference type="GO" id="GO:0006096">
    <property type="term" value="P:glycolytic process"/>
    <property type="evidence" value="ECO:0007669"/>
    <property type="project" value="UniProtKB-UniPathway"/>
</dbReference>
<reference evidence="6 7" key="1">
    <citation type="submission" date="2015-09" db="EMBL/GenBank/DDBJ databases">
        <title>Draft genome of the parasitic nematode Teladorsagia circumcincta isolate WARC Sus (inbred).</title>
        <authorList>
            <person name="Mitreva M."/>
        </authorList>
    </citation>
    <scope>NUCLEOTIDE SEQUENCE [LARGE SCALE GENOMIC DNA]</scope>
    <source>
        <strain evidence="6 7">S</strain>
    </source>
</reference>
<dbReference type="UniPathway" id="UPA00109">
    <property type="reaction ID" value="UER00183"/>
</dbReference>
<feature type="non-terminal residue" evidence="6">
    <location>
        <position position="1"/>
    </location>
</feature>
<dbReference type="SUPFAM" id="SSF51569">
    <property type="entry name" value="Aldolase"/>
    <property type="match status" value="1"/>
</dbReference>
<evidence type="ECO:0000313" key="7">
    <source>
        <dbReference type="Proteomes" id="UP000230423"/>
    </source>
</evidence>
<proteinExistence type="inferred from homology"/>
<evidence type="ECO:0000256" key="3">
    <source>
        <dbReference type="ARBA" id="ARBA00013068"/>
    </source>
</evidence>
<comment type="pathway">
    <text evidence="1">Carbohydrate degradation; glycolysis; D-glyceraldehyde 3-phosphate and glycerone phosphate from D-glucose: step 4/4.</text>
</comment>
<evidence type="ECO:0000256" key="1">
    <source>
        <dbReference type="ARBA" id="ARBA00004714"/>
    </source>
</evidence>
<dbReference type="Pfam" id="PF00274">
    <property type="entry name" value="Glycolytic"/>
    <property type="match status" value="1"/>
</dbReference>
<dbReference type="AlphaFoldDB" id="A0A2G9T9A0"/>
<accession>A0A2G9T9A0</accession>
<organism evidence="6 7">
    <name type="scientific">Teladorsagia circumcincta</name>
    <name type="common">Brown stomach worm</name>
    <name type="synonym">Ostertagia circumcincta</name>
    <dbReference type="NCBI Taxonomy" id="45464"/>
    <lineage>
        <taxon>Eukaryota</taxon>
        <taxon>Metazoa</taxon>
        <taxon>Ecdysozoa</taxon>
        <taxon>Nematoda</taxon>
        <taxon>Chromadorea</taxon>
        <taxon>Rhabditida</taxon>
        <taxon>Rhabditina</taxon>
        <taxon>Rhabditomorpha</taxon>
        <taxon>Strongyloidea</taxon>
        <taxon>Trichostrongylidae</taxon>
        <taxon>Teladorsagia</taxon>
    </lineage>
</organism>
<sequence>SVYREVRQGLVDINAKQLVVHGNDISIQVGHEESGLATVTALRQGVPAVVPSITFLSGGEFEVDATI</sequence>
<evidence type="ECO:0000256" key="4">
    <source>
        <dbReference type="ARBA" id="ARBA00023152"/>
    </source>
</evidence>
<gene>
    <name evidence="6" type="ORF">TELCIR_24085</name>
</gene>
<dbReference type="Proteomes" id="UP000230423">
    <property type="component" value="Unassembled WGS sequence"/>
</dbReference>